<dbReference type="AlphaFoldDB" id="A0AAV7L640"/>
<evidence type="ECO:0000313" key="3">
    <source>
        <dbReference type="Proteomes" id="UP001066276"/>
    </source>
</evidence>
<keyword evidence="1" id="KW-0472">Membrane</keyword>
<dbReference type="EMBL" id="JANPWB010000016">
    <property type="protein sequence ID" value="KAJ1083315.1"/>
    <property type="molecule type" value="Genomic_DNA"/>
</dbReference>
<dbReference type="Proteomes" id="UP001066276">
    <property type="component" value="Chromosome 12"/>
</dbReference>
<gene>
    <name evidence="2" type="ORF">NDU88_003474</name>
</gene>
<reference evidence="2" key="1">
    <citation type="journal article" date="2022" name="bioRxiv">
        <title>Sequencing and chromosome-scale assembly of the giantPleurodeles waltlgenome.</title>
        <authorList>
            <person name="Brown T."/>
            <person name="Elewa A."/>
            <person name="Iarovenko S."/>
            <person name="Subramanian E."/>
            <person name="Araus A.J."/>
            <person name="Petzold A."/>
            <person name="Susuki M."/>
            <person name="Suzuki K.-i.T."/>
            <person name="Hayashi T."/>
            <person name="Toyoda A."/>
            <person name="Oliveira C."/>
            <person name="Osipova E."/>
            <person name="Leigh N.D."/>
            <person name="Simon A."/>
            <person name="Yun M.H."/>
        </authorList>
    </citation>
    <scope>NUCLEOTIDE SEQUENCE</scope>
    <source>
        <strain evidence="2">20211129_DDA</strain>
        <tissue evidence="2">Liver</tissue>
    </source>
</reference>
<comment type="caution">
    <text evidence="2">The sequence shown here is derived from an EMBL/GenBank/DDBJ whole genome shotgun (WGS) entry which is preliminary data.</text>
</comment>
<keyword evidence="3" id="KW-1185">Reference proteome</keyword>
<proteinExistence type="predicted"/>
<feature type="transmembrane region" description="Helical" evidence="1">
    <location>
        <begin position="39"/>
        <end position="59"/>
    </location>
</feature>
<keyword evidence="1" id="KW-1133">Transmembrane helix</keyword>
<accession>A0AAV7L640</accession>
<name>A0AAV7L640_PLEWA</name>
<sequence>MRTNRLPWCPFARYPRPNHLSPNLTGSQTGLSARGWDCFGLFFCVTYSYLFCQTIALLISSRSSSLCLVVTYGRCKSPVFTSGAETGEEQPGRR</sequence>
<keyword evidence="1" id="KW-0812">Transmembrane</keyword>
<evidence type="ECO:0000256" key="1">
    <source>
        <dbReference type="SAM" id="Phobius"/>
    </source>
</evidence>
<organism evidence="2 3">
    <name type="scientific">Pleurodeles waltl</name>
    <name type="common">Iberian ribbed newt</name>
    <dbReference type="NCBI Taxonomy" id="8319"/>
    <lineage>
        <taxon>Eukaryota</taxon>
        <taxon>Metazoa</taxon>
        <taxon>Chordata</taxon>
        <taxon>Craniata</taxon>
        <taxon>Vertebrata</taxon>
        <taxon>Euteleostomi</taxon>
        <taxon>Amphibia</taxon>
        <taxon>Batrachia</taxon>
        <taxon>Caudata</taxon>
        <taxon>Salamandroidea</taxon>
        <taxon>Salamandridae</taxon>
        <taxon>Pleurodelinae</taxon>
        <taxon>Pleurodeles</taxon>
    </lineage>
</organism>
<evidence type="ECO:0000313" key="2">
    <source>
        <dbReference type="EMBL" id="KAJ1083315.1"/>
    </source>
</evidence>
<protein>
    <submittedName>
        <fullName evidence="2">Uncharacterized protein</fullName>
    </submittedName>
</protein>